<proteinExistence type="predicted"/>
<gene>
    <name evidence="2" type="ORF">ACFSCX_02430</name>
</gene>
<name>A0ABW4LJK7_9BACI</name>
<evidence type="ECO:0000313" key="3">
    <source>
        <dbReference type="Proteomes" id="UP001597214"/>
    </source>
</evidence>
<dbReference type="SUPFAM" id="SSF88723">
    <property type="entry name" value="PIN domain-like"/>
    <property type="match status" value="1"/>
</dbReference>
<feature type="domain" description="DUF4935" evidence="1">
    <location>
        <begin position="5"/>
        <end position="173"/>
    </location>
</feature>
<protein>
    <submittedName>
        <fullName evidence="2">PIN domain-containing protein</fullName>
    </submittedName>
</protein>
<accession>A0ABW4LJK7</accession>
<dbReference type="Proteomes" id="UP001597214">
    <property type="component" value="Unassembled WGS sequence"/>
</dbReference>
<reference evidence="3" key="1">
    <citation type="journal article" date="2019" name="Int. J. Syst. Evol. Microbiol.">
        <title>The Global Catalogue of Microorganisms (GCM) 10K type strain sequencing project: providing services to taxonomists for standard genome sequencing and annotation.</title>
        <authorList>
            <consortium name="The Broad Institute Genomics Platform"/>
            <consortium name="The Broad Institute Genome Sequencing Center for Infectious Disease"/>
            <person name="Wu L."/>
            <person name="Ma J."/>
        </authorList>
    </citation>
    <scope>NUCLEOTIDE SEQUENCE [LARGE SCALE GENOMIC DNA]</scope>
    <source>
        <strain evidence="3">CCUG 49339</strain>
    </source>
</reference>
<comment type="caution">
    <text evidence="2">The sequence shown here is derived from an EMBL/GenBank/DDBJ whole genome shotgun (WGS) entry which is preliminary data.</text>
</comment>
<dbReference type="Pfam" id="PF16289">
    <property type="entry name" value="PIN_12"/>
    <property type="match status" value="1"/>
</dbReference>
<dbReference type="InterPro" id="IPR029060">
    <property type="entry name" value="PIN-like_dom_sf"/>
</dbReference>
<dbReference type="EMBL" id="JBHUEM010000003">
    <property type="protein sequence ID" value="MFD1735410.1"/>
    <property type="molecule type" value="Genomic_DNA"/>
</dbReference>
<keyword evidence="3" id="KW-1185">Reference proteome</keyword>
<evidence type="ECO:0000313" key="2">
    <source>
        <dbReference type="EMBL" id="MFD1735410.1"/>
    </source>
</evidence>
<sequence length="349" mass="40701">MSYLIFIDTNVVHNDYFFKSSAIKKLLKFTNHEPVKLCITEFNYNEIIKKYRDNVRPAIKEVRQVRNSVSKKIEELGIVDLFDMEKLKAEKYVENYKQFLDETIENNNIQIVGYPTGEHVTTQISERYFKGIKPFGESKSSFQDAIIWQSIVEYCENENPETVVFISNNTSDFADKSKNKIHNDIVDDICGLLFYNSVGAFLEHEEDNLHDYFIDNYEYDNELLESELRIFFDGNSFLDYTIQDLLMNSEFEGEYFSGWGTDGYIEDMDFEILEVTFDIEENELLISFGVELSVSFSIETIDPSFERGDSGDGMMSESSSTNIYLQGDITYSLNEEKMSDYVEKEIEFL</sequence>
<organism evidence="2 3">
    <name type="scientific">Bacillus salitolerans</name>
    <dbReference type="NCBI Taxonomy" id="1437434"/>
    <lineage>
        <taxon>Bacteria</taxon>
        <taxon>Bacillati</taxon>
        <taxon>Bacillota</taxon>
        <taxon>Bacilli</taxon>
        <taxon>Bacillales</taxon>
        <taxon>Bacillaceae</taxon>
        <taxon>Bacillus</taxon>
    </lineage>
</organism>
<dbReference type="InterPro" id="IPR032557">
    <property type="entry name" value="DUF4935"/>
</dbReference>
<evidence type="ECO:0000259" key="1">
    <source>
        <dbReference type="Pfam" id="PF16289"/>
    </source>
</evidence>
<dbReference type="RefSeq" id="WP_377926510.1">
    <property type="nucleotide sequence ID" value="NZ_JBHUEM010000003.1"/>
</dbReference>